<sequence length="100" mass="10748">PVRVRPHRLPAVETVHAMTVHRGQGSQFARVSLILPPASSPLLTRELLYTAVTRARESVRIIGTEEAVRRAVDRPVRRASGLRDPLGGTENGSPGLVPGG</sequence>
<keyword evidence="3" id="KW-0547">Nucleotide-binding</keyword>
<dbReference type="SUPFAM" id="SSF52540">
    <property type="entry name" value="P-loop containing nucleoside triphosphate hydrolases"/>
    <property type="match status" value="1"/>
</dbReference>
<name>A0ABT5TU01_9MICO</name>
<evidence type="ECO:0000313" key="4">
    <source>
        <dbReference type="Proteomes" id="UP001165561"/>
    </source>
</evidence>
<dbReference type="InterPro" id="IPR027785">
    <property type="entry name" value="UvrD-like_helicase_C"/>
</dbReference>
<dbReference type="Pfam" id="PF13538">
    <property type="entry name" value="UvrD_C_2"/>
    <property type="match status" value="1"/>
</dbReference>
<keyword evidence="3" id="KW-0067">ATP-binding</keyword>
<feature type="non-terminal residue" evidence="3">
    <location>
        <position position="1"/>
    </location>
</feature>
<organism evidence="3 4">
    <name type="scientific">Georgenia halotolerans</name>
    <dbReference type="NCBI Taxonomy" id="3028317"/>
    <lineage>
        <taxon>Bacteria</taxon>
        <taxon>Bacillati</taxon>
        <taxon>Actinomycetota</taxon>
        <taxon>Actinomycetes</taxon>
        <taxon>Micrococcales</taxon>
        <taxon>Bogoriellaceae</taxon>
        <taxon>Georgenia</taxon>
    </lineage>
</organism>
<protein>
    <submittedName>
        <fullName evidence="3">ATP-binding domain-containing protein</fullName>
    </submittedName>
</protein>
<dbReference type="Gene3D" id="3.40.50.300">
    <property type="entry name" value="P-loop containing nucleotide triphosphate hydrolases"/>
    <property type="match status" value="1"/>
</dbReference>
<feature type="region of interest" description="Disordered" evidence="1">
    <location>
        <begin position="77"/>
        <end position="100"/>
    </location>
</feature>
<evidence type="ECO:0000313" key="3">
    <source>
        <dbReference type="EMBL" id="MDD9205536.1"/>
    </source>
</evidence>
<feature type="domain" description="UvrD-like helicase C-terminal" evidence="2">
    <location>
        <begin position="15"/>
        <end position="62"/>
    </location>
</feature>
<dbReference type="CDD" id="cd18809">
    <property type="entry name" value="SF1_C_RecD"/>
    <property type="match status" value="1"/>
</dbReference>
<dbReference type="GO" id="GO:0005524">
    <property type="term" value="F:ATP binding"/>
    <property type="evidence" value="ECO:0007669"/>
    <property type="project" value="UniProtKB-KW"/>
</dbReference>
<proteinExistence type="predicted"/>
<keyword evidence="4" id="KW-1185">Reference proteome</keyword>
<evidence type="ECO:0000259" key="2">
    <source>
        <dbReference type="Pfam" id="PF13538"/>
    </source>
</evidence>
<gene>
    <name evidence="3" type="ORF">PU560_03515</name>
</gene>
<comment type="caution">
    <text evidence="3">The sequence shown here is derived from an EMBL/GenBank/DDBJ whole genome shotgun (WGS) entry which is preliminary data.</text>
</comment>
<accession>A0ABT5TU01</accession>
<evidence type="ECO:0000256" key="1">
    <source>
        <dbReference type="SAM" id="MobiDB-lite"/>
    </source>
</evidence>
<dbReference type="EMBL" id="JARACI010000539">
    <property type="protein sequence ID" value="MDD9205536.1"/>
    <property type="molecule type" value="Genomic_DNA"/>
</dbReference>
<dbReference type="Proteomes" id="UP001165561">
    <property type="component" value="Unassembled WGS sequence"/>
</dbReference>
<dbReference type="InterPro" id="IPR027417">
    <property type="entry name" value="P-loop_NTPase"/>
</dbReference>
<reference evidence="3" key="1">
    <citation type="submission" date="2023-02" db="EMBL/GenBank/DDBJ databases">
        <title>Georgenia sp.10Sc9-8, isolated from a soil sample collected from the Taklamakan desert.</title>
        <authorList>
            <person name="Liu S."/>
        </authorList>
    </citation>
    <scope>NUCLEOTIDE SEQUENCE</scope>
    <source>
        <strain evidence="3">10Sc9-8</strain>
    </source>
</reference>